<comment type="caution">
    <text evidence="1">The sequence shown here is derived from an EMBL/GenBank/DDBJ whole genome shotgun (WGS) entry which is preliminary data.</text>
</comment>
<evidence type="ECO:0000313" key="2">
    <source>
        <dbReference type="Proteomes" id="UP001153365"/>
    </source>
</evidence>
<keyword evidence="2" id="KW-1185">Reference proteome</keyword>
<gene>
    <name evidence="1" type="ORF">PPACK8108_LOCUS6823</name>
</gene>
<name>A0AAV0AVX6_PHAPC</name>
<reference evidence="1" key="1">
    <citation type="submission" date="2022-06" db="EMBL/GenBank/DDBJ databases">
        <authorList>
            <consortium name="SYNGENTA / RWTH Aachen University"/>
        </authorList>
    </citation>
    <scope>NUCLEOTIDE SEQUENCE</scope>
</reference>
<dbReference type="EMBL" id="CALTRL010001310">
    <property type="protein sequence ID" value="CAH7672048.1"/>
    <property type="molecule type" value="Genomic_DNA"/>
</dbReference>
<dbReference type="AlphaFoldDB" id="A0AAV0AVX6"/>
<evidence type="ECO:0000313" key="1">
    <source>
        <dbReference type="EMBL" id="CAH7672048.1"/>
    </source>
</evidence>
<accession>A0AAV0AVX6</accession>
<organism evidence="1 2">
    <name type="scientific">Phakopsora pachyrhizi</name>
    <name type="common">Asian soybean rust disease fungus</name>
    <dbReference type="NCBI Taxonomy" id="170000"/>
    <lineage>
        <taxon>Eukaryota</taxon>
        <taxon>Fungi</taxon>
        <taxon>Dikarya</taxon>
        <taxon>Basidiomycota</taxon>
        <taxon>Pucciniomycotina</taxon>
        <taxon>Pucciniomycetes</taxon>
        <taxon>Pucciniales</taxon>
        <taxon>Phakopsoraceae</taxon>
        <taxon>Phakopsora</taxon>
    </lineage>
</organism>
<proteinExistence type="predicted"/>
<sequence>MTLTNSLKILTLALEHSDFQTLVVDWPKRQNAPYSNDSNLGFSDMGRLYEIYAAHIAFERGIRNDTPM</sequence>
<dbReference type="Proteomes" id="UP001153365">
    <property type="component" value="Unassembled WGS sequence"/>
</dbReference>
<protein>
    <submittedName>
        <fullName evidence="1">Uncharacterized protein</fullName>
    </submittedName>
</protein>